<comment type="similarity">
    <text evidence="5">Belongs to the YicC/YloC family.</text>
</comment>
<feature type="non-terminal residue" evidence="8">
    <location>
        <position position="1"/>
    </location>
</feature>
<dbReference type="AlphaFoldDB" id="A0A9E2L206"/>
<evidence type="ECO:0000313" key="8">
    <source>
        <dbReference type="EMBL" id="MBU3849997.1"/>
    </source>
</evidence>
<feature type="domain" description="Endoribonuclease YicC-like C-terminal" evidence="7">
    <location>
        <begin position="89"/>
        <end position="203"/>
    </location>
</feature>
<evidence type="ECO:0000256" key="2">
    <source>
        <dbReference type="ARBA" id="ARBA00022722"/>
    </source>
</evidence>
<dbReference type="PANTHER" id="PTHR30636">
    <property type="entry name" value="UPF0701 PROTEIN YICC"/>
    <property type="match status" value="1"/>
</dbReference>
<dbReference type="EMBL" id="JAHLFV010000130">
    <property type="protein sequence ID" value="MBU3849997.1"/>
    <property type="molecule type" value="Genomic_DNA"/>
</dbReference>
<dbReference type="InterPro" id="IPR013527">
    <property type="entry name" value="YicC-like_N"/>
</dbReference>
<proteinExistence type="inferred from homology"/>
<organism evidence="8 9">
    <name type="scientific">Candidatus Treponema excrementipullorum</name>
    <dbReference type="NCBI Taxonomy" id="2838768"/>
    <lineage>
        <taxon>Bacteria</taxon>
        <taxon>Pseudomonadati</taxon>
        <taxon>Spirochaetota</taxon>
        <taxon>Spirochaetia</taxon>
        <taxon>Spirochaetales</taxon>
        <taxon>Treponemataceae</taxon>
        <taxon>Treponema</taxon>
    </lineage>
</organism>
<name>A0A9E2L206_9SPIR</name>
<comment type="caution">
    <text evidence="8">The sequence shown here is derived from an EMBL/GenBank/DDBJ whole genome shotgun (WGS) entry which is preliminary data.</text>
</comment>
<sequence length="203" mass="23124">AKAMKIVAETLGRNDEEIPLSLIVRQEGVLTACRDYDVDYYKNLIEPVFDGALADFVADRMREGENLKKDLTEKITQLEEAANFFALWQPKMEVAFKDSVTTRFRELLGEGYDQQRVLTEIAALLVKYTINEEIVRLKSHLKALKAEIAENPTPGRKIDFICQEINREINTIGSKNQFTEVGTMVVTAKNALENIREQARNVE</sequence>
<protein>
    <submittedName>
        <fullName evidence="8">DUF1732 domain-containing protein</fullName>
    </submittedName>
</protein>
<keyword evidence="2" id="KW-0540">Nuclease</keyword>
<accession>A0A9E2L206</accession>
<evidence type="ECO:0000259" key="7">
    <source>
        <dbReference type="Pfam" id="PF08340"/>
    </source>
</evidence>
<dbReference type="Proteomes" id="UP000823914">
    <property type="component" value="Unassembled WGS sequence"/>
</dbReference>
<reference evidence="8" key="2">
    <citation type="submission" date="2021-04" db="EMBL/GenBank/DDBJ databases">
        <authorList>
            <person name="Gilroy R."/>
        </authorList>
    </citation>
    <scope>NUCLEOTIDE SEQUENCE</scope>
    <source>
        <strain evidence="8">Gambia15-2214</strain>
    </source>
</reference>
<evidence type="ECO:0000256" key="4">
    <source>
        <dbReference type="ARBA" id="ARBA00022801"/>
    </source>
</evidence>
<evidence type="ECO:0000259" key="6">
    <source>
        <dbReference type="Pfam" id="PF03755"/>
    </source>
</evidence>
<dbReference type="InterPro" id="IPR013551">
    <property type="entry name" value="YicC-like_C"/>
</dbReference>
<dbReference type="Pfam" id="PF03755">
    <property type="entry name" value="YicC-like_N"/>
    <property type="match status" value="1"/>
</dbReference>
<comment type="cofactor">
    <cofactor evidence="1">
        <name>a divalent metal cation</name>
        <dbReference type="ChEBI" id="CHEBI:60240"/>
    </cofactor>
</comment>
<reference evidence="8" key="1">
    <citation type="journal article" date="2021" name="PeerJ">
        <title>Extensive microbial diversity within the chicken gut microbiome revealed by metagenomics and culture.</title>
        <authorList>
            <person name="Gilroy R."/>
            <person name="Ravi A."/>
            <person name="Getino M."/>
            <person name="Pursley I."/>
            <person name="Horton D.L."/>
            <person name="Alikhan N.F."/>
            <person name="Baker D."/>
            <person name="Gharbi K."/>
            <person name="Hall N."/>
            <person name="Watson M."/>
            <person name="Adriaenssens E.M."/>
            <person name="Foster-Nyarko E."/>
            <person name="Jarju S."/>
            <person name="Secka A."/>
            <person name="Antonio M."/>
            <person name="Oren A."/>
            <person name="Chaudhuri R.R."/>
            <person name="La Ragione R."/>
            <person name="Hildebrand F."/>
            <person name="Pallen M.J."/>
        </authorList>
    </citation>
    <scope>NUCLEOTIDE SEQUENCE</scope>
    <source>
        <strain evidence="8">Gambia15-2214</strain>
    </source>
</reference>
<keyword evidence="3" id="KW-0255">Endonuclease</keyword>
<dbReference type="Pfam" id="PF08340">
    <property type="entry name" value="YicC-like_C"/>
    <property type="match status" value="1"/>
</dbReference>
<dbReference type="GO" id="GO:0016787">
    <property type="term" value="F:hydrolase activity"/>
    <property type="evidence" value="ECO:0007669"/>
    <property type="project" value="UniProtKB-KW"/>
</dbReference>
<keyword evidence="4" id="KW-0378">Hydrolase</keyword>
<feature type="domain" description="Endoribonuclease YicC-like N-terminal" evidence="6">
    <location>
        <begin position="2"/>
        <end position="69"/>
    </location>
</feature>
<evidence type="ECO:0000256" key="3">
    <source>
        <dbReference type="ARBA" id="ARBA00022759"/>
    </source>
</evidence>
<evidence type="ECO:0000256" key="5">
    <source>
        <dbReference type="ARBA" id="ARBA00035648"/>
    </source>
</evidence>
<dbReference type="GO" id="GO:0004521">
    <property type="term" value="F:RNA endonuclease activity"/>
    <property type="evidence" value="ECO:0007669"/>
    <property type="project" value="InterPro"/>
</dbReference>
<gene>
    <name evidence="8" type="ORF">IAA16_05485</name>
</gene>
<dbReference type="PANTHER" id="PTHR30636:SF3">
    <property type="entry name" value="UPF0701 PROTEIN YICC"/>
    <property type="match status" value="1"/>
</dbReference>
<evidence type="ECO:0000313" key="9">
    <source>
        <dbReference type="Proteomes" id="UP000823914"/>
    </source>
</evidence>
<dbReference type="InterPro" id="IPR005229">
    <property type="entry name" value="YicC/YloC-like"/>
</dbReference>
<evidence type="ECO:0000256" key="1">
    <source>
        <dbReference type="ARBA" id="ARBA00001968"/>
    </source>
</evidence>